<keyword evidence="1" id="KW-0805">Transcription regulation</keyword>
<dbReference type="Proteomes" id="UP001458946">
    <property type="component" value="Unassembled WGS sequence"/>
</dbReference>
<dbReference type="PROSITE" id="PS50995">
    <property type="entry name" value="HTH_MARR_2"/>
    <property type="match status" value="1"/>
</dbReference>
<dbReference type="SUPFAM" id="SSF46785">
    <property type="entry name" value="Winged helix' DNA-binding domain"/>
    <property type="match status" value="1"/>
</dbReference>
<dbReference type="Pfam" id="PF01047">
    <property type="entry name" value="MarR"/>
    <property type="match status" value="1"/>
</dbReference>
<protein>
    <submittedName>
        <fullName evidence="5">Transcriptional regulator SlyA</fullName>
    </submittedName>
</protein>
<dbReference type="EMBL" id="BAABRN010000098">
    <property type="protein sequence ID" value="GAA5504231.1"/>
    <property type="molecule type" value="Genomic_DNA"/>
</dbReference>
<evidence type="ECO:0000256" key="3">
    <source>
        <dbReference type="ARBA" id="ARBA00023163"/>
    </source>
</evidence>
<keyword evidence="3" id="KW-0804">Transcription</keyword>
<dbReference type="PANTHER" id="PTHR42756">
    <property type="entry name" value="TRANSCRIPTIONAL REGULATOR, MARR"/>
    <property type="match status" value="1"/>
</dbReference>
<evidence type="ECO:0000313" key="6">
    <source>
        <dbReference type="Proteomes" id="UP001458946"/>
    </source>
</evidence>
<evidence type="ECO:0000259" key="4">
    <source>
        <dbReference type="PROSITE" id="PS50995"/>
    </source>
</evidence>
<evidence type="ECO:0000256" key="2">
    <source>
        <dbReference type="ARBA" id="ARBA00023125"/>
    </source>
</evidence>
<dbReference type="PANTHER" id="PTHR42756:SF1">
    <property type="entry name" value="TRANSCRIPTIONAL REPRESSOR OF EMRAB OPERON"/>
    <property type="match status" value="1"/>
</dbReference>
<dbReference type="SMART" id="SM00347">
    <property type="entry name" value="HTH_MARR"/>
    <property type="match status" value="1"/>
</dbReference>
<dbReference type="InterPro" id="IPR000835">
    <property type="entry name" value="HTH_MarR-typ"/>
</dbReference>
<dbReference type="RefSeq" id="WP_353544198.1">
    <property type="nucleotide sequence ID" value="NZ_BAABRN010000098.1"/>
</dbReference>
<organism evidence="5 6">
    <name type="scientific">Deinococcus xinjiangensis</name>
    <dbReference type="NCBI Taxonomy" id="457454"/>
    <lineage>
        <taxon>Bacteria</taxon>
        <taxon>Thermotogati</taxon>
        <taxon>Deinococcota</taxon>
        <taxon>Deinococci</taxon>
        <taxon>Deinococcales</taxon>
        <taxon>Deinococcaceae</taxon>
        <taxon>Deinococcus</taxon>
    </lineage>
</organism>
<feature type="domain" description="HTH marR-type" evidence="4">
    <location>
        <begin position="6"/>
        <end position="143"/>
    </location>
</feature>
<evidence type="ECO:0000256" key="1">
    <source>
        <dbReference type="ARBA" id="ARBA00023015"/>
    </source>
</evidence>
<dbReference type="PRINTS" id="PR00598">
    <property type="entry name" value="HTHMARR"/>
</dbReference>
<sequence length="160" mass="17575">MTVVKDNQLAQATGEQLRTITRLFTELQQRNFTCCDMSSATQCALLTTLAREGEQTQTALARTLNLDKAWLSRTTDQMVEEGLLVKATHPADRRALLVQLTDAGQQAAQALNKQLNAQASRVLERLPARDHSQVLRLLSSLETALQAELDAGTCGSPKEQ</sequence>
<comment type="caution">
    <text evidence="5">The sequence shown here is derived from an EMBL/GenBank/DDBJ whole genome shotgun (WGS) entry which is preliminary data.</text>
</comment>
<evidence type="ECO:0000313" key="5">
    <source>
        <dbReference type="EMBL" id="GAA5504231.1"/>
    </source>
</evidence>
<dbReference type="Gene3D" id="1.10.10.10">
    <property type="entry name" value="Winged helix-like DNA-binding domain superfamily/Winged helix DNA-binding domain"/>
    <property type="match status" value="1"/>
</dbReference>
<gene>
    <name evidence="5" type="primary">slyA</name>
    <name evidence="5" type="ORF">Dxin01_04000</name>
</gene>
<name>A0ABP9VHW6_9DEIO</name>
<dbReference type="InterPro" id="IPR036390">
    <property type="entry name" value="WH_DNA-bd_sf"/>
</dbReference>
<keyword evidence="6" id="KW-1185">Reference proteome</keyword>
<accession>A0ABP9VHW6</accession>
<keyword evidence="2" id="KW-0238">DNA-binding</keyword>
<reference evidence="5 6" key="1">
    <citation type="submission" date="2024-02" db="EMBL/GenBank/DDBJ databases">
        <title>Deinococcus xinjiangensis NBRC 107630.</title>
        <authorList>
            <person name="Ichikawa N."/>
            <person name="Katano-Makiyama Y."/>
            <person name="Hidaka K."/>
        </authorList>
    </citation>
    <scope>NUCLEOTIDE SEQUENCE [LARGE SCALE GENOMIC DNA]</scope>
    <source>
        <strain evidence="5 6">NBRC 107630</strain>
    </source>
</reference>
<proteinExistence type="predicted"/>
<dbReference type="InterPro" id="IPR036388">
    <property type="entry name" value="WH-like_DNA-bd_sf"/>
</dbReference>